<dbReference type="Pfam" id="PF03358">
    <property type="entry name" value="FMN_red"/>
    <property type="match status" value="1"/>
</dbReference>
<evidence type="ECO:0000313" key="3">
    <source>
        <dbReference type="Proteomes" id="UP000183038"/>
    </source>
</evidence>
<evidence type="ECO:0000313" key="2">
    <source>
        <dbReference type="EMBL" id="SEB59640.1"/>
    </source>
</evidence>
<name>A0A1H4KMA2_9FLAO</name>
<accession>A0A1H4KMA2</accession>
<dbReference type="Proteomes" id="UP000183038">
    <property type="component" value="Unassembled WGS sequence"/>
</dbReference>
<dbReference type="Gene3D" id="3.40.50.360">
    <property type="match status" value="1"/>
</dbReference>
<dbReference type="AlphaFoldDB" id="A0A1H4KMA2"/>
<sequence>MKKTDFSDLKVIYINCTLKKSPQESHTQKLMEVSKAIMTKEKVKIDEVRLIDHQVASGVYPDMTEHGWNVDEWPEIAERILDADITIIGTPIWLGEKSSEAQKLIERLYAMSGETNEKGQYIFYGKVGGCIITGNEDGIKHCAMGILYSMQHVGYSIPPQADSGWIGKVGPGPSYGDTKWKGEDLKEPVGFDSDFTNRNTTFMTYNLLHLARMMKDNNGYPNYGNSRTEWDDGKRWEFENPEYR</sequence>
<protein>
    <submittedName>
        <fullName evidence="2">Multimeric flavodoxin WrbA</fullName>
    </submittedName>
</protein>
<evidence type="ECO:0000259" key="1">
    <source>
        <dbReference type="Pfam" id="PF03358"/>
    </source>
</evidence>
<feature type="domain" description="NADPH-dependent FMN reductase-like" evidence="1">
    <location>
        <begin position="10"/>
        <end position="144"/>
    </location>
</feature>
<dbReference type="SUPFAM" id="SSF52218">
    <property type="entry name" value="Flavoproteins"/>
    <property type="match status" value="1"/>
</dbReference>
<dbReference type="GO" id="GO:0016491">
    <property type="term" value="F:oxidoreductase activity"/>
    <property type="evidence" value="ECO:0007669"/>
    <property type="project" value="InterPro"/>
</dbReference>
<gene>
    <name evidence="2" type="ORF">SAMN05192540_1002</name>
</gene>
<dbReference type="OrthoDB" id="8853249at2"/>
<proteinExistence type="predicted"/>
<organism evidence="2 3">
    <name type="scientific">Maribacter dokdonensis</name>
    <dbReference type="NCBI Taxonomy" id="320912"/>
    <lineage>
        <taxon>Bacteria</taxon>
        <taxon>Pseudomonadati</taxon>
        <taxon>Bacteroidota</taxon>
        <taxon>Flavobacteriia</taxon>
        <taxon>Flavobacteriales</taxon>
        <taxon>Flavobacteriaceae</taxon>
        <taxon>Maribacter</taxon>
    </lineage>
</organism>
<dbReference type="InterPro" id="IPR029039">
    <property type="entry name" value="Flavoprotein-like_sf"/>
</dbReference>
<reference evidence="2 3" key="1">
    <citation type="submission" date="2016-10" db="EMBL/GenBank/DDBJ databases">
        <authorList>
            <person name="de Groot N.N."/>
        </authorList>
    </citation>
    <scope>NUCLEOTIDE SEQUENCE [LARGE SCALE GENOMIC DNA]</scope>
    <source>
        <strain evidence="2 3">MAR_2009_71</strain>
    </source>
</reference>
<dbReference type="InterPro" id="IPR005025">
    <property type="entry name" value="FMN_Rdtase-like_dom"/>
</dbReference>
<dbReference type="EMBL" id="FNTB01000001">
    <property type="protein sequence ID" value="SEB59640.1"/>
    <property type="molecule type" value="Genomic_DNA"/>
</dbReference>
<dbReference type="RefSeq" id="WP_074670597.1">
    <property type="nucleotide sequence ID" value="NZ_FNTB01000001.1"/>
</dbReference>